<keyword evidence="1" id="KW-0812">Transmembrane</keyword>
<feature type="domain" description="Putative sensor" evidence="2">
    <location>
        <begin position="76"/>
        <end position="268"/>
    </location>
</feature>
<name>A0A7D5KS54_9EURY</name>
<feature type="transmembrane region" description="Helical" evidence="1">
    <location>
        <begin position="234"/>
        <end position="253"/>
    </location>
</feature>
<dbReference type="OrthoDB" id="253413at2157"/>
<dbReference type="RefSeq" id="WP_179262041.1">
    <property type="nucleotide sequence ID" value="NZ_CP058601.1"/>
</dbReference>
<sequence>MSLPLASVENALARTVSLSRRFLGVIGRKQTYANIVYLLLSFPLGIGYFTVLVTGAAIPIGLSFALVDMATTDPFVLLIAWIPLTLVLVCIGGPLALLVLFATVELAALERVLADRLLSVSVPTSAPPRSIRDRARRLVFDRGTWKGVGYLFSKFVLGTASFVMLTLGGTFTYALVAAPLHYRNETVGIHIGDPIEFVPQLTYQHDGWTIDISPVTLSIADGELISLYVDSLPAALAVSSIGVLVGLVVLHLFNVVTQLYARYTELLLRGTQPSIFSEPPVF</sequence>
<keyword evidence="1" id="KW-0472">Membrane</keyword>
<dbReference type="InterPro" id="IPR025828">
    <property type="entry name" value="Put_sensor_dom"/>
</dbReference>
<organism evidence="3 4">
    <name type="scientific">Natrinema halophilum</name>
    <dbReference type="NCBI Taxonomy" id="1699371"/>
    <lineage>
        <taxon>Archaea</taxon>
        <taxon>Methanobacteriati</taxon>
        <taxon>Methanobacteriota</taxon>
        <taxon>Stenosarchaea group</taxon>
        <taxon>Halobacteria</taxon>
        <taxon>Halobacteriales</taxon>
        <taxon>Natrialbaceae</taxon>
        <taxon>Natrinema</taxon>
    </lineage>
</organism>
<dbReference type="EMBL" id="CP058601">
    <property type="protein sequence ID" value="QLG49977.1"/>
    <property type="molecule type" value="Genomic_DNA"/>
</dbReference>
<accession>A0A7D5KS54</accession>
<dbReference type="AlphaFoldDB" id="A0A7D5KS54"/>
<keyword evidence="4" id="KW-1185">Reference proteome</keyword>
<feature type="transmembrane region" description="Helical" evidence="1">
    <location>
        <begin position="35"/>
        <end position="58"/>
    </location>
</feature>
<keyword evidence="1" id="KW-1133">Transmembrane helix</keyword>
<dbReference type="GeneID" id="56034524"/>
<reference evidence="3 4" key="1">
    <citation type="submission" date="2020-07" db="EMBL/GenBank/DDBJ databases">
        <authorList>
            <person name="Cui H."/>
        </authorList>
    </citation>
    <scope>NUCLEOTIDE SEQUENCE [LARGE SCALE GENOMIC DNA]</scope>
    <source>
        <strain evidence="3 4">YPL8</strain>
    </source>
</reference>
<dbReference type="KEGG" id="haly:HYG82_14495"/>
<gene>
    <name evidence="3" type="ORF">HYG82_14495</name>
</gene>
<proteinExistence type="predicted"/>
<evidence type="ECO:0000313" key="3">
    <source>
        <dbReference type="EMBL" id="QLG49977.1"/>
    </source>
</evidence>
<evidence type="ECO:0000259" key="2">
    <source>
        <dbReference type="Pfam" id="PF13796"/>
    </source>
</evidence>
<feature type="transmembrane region" description="Helical" evidence="1">
    <location>
        <begin position="78"/>
        <end position="101"/>
    </location>
</feature>
<evidence type="ECO:0000256" key="1">
    <source>
        <dbReference type="SAM" id="Phobius"/>
    </source>
</evidence>
<protein>
    <submittedName>
        <fullName evidence="3">Sensor domain-containing protein</fullName>
    </submittedName>
</protein>
<dbReference type="Pfam" id="PF13796">
    <property type="entry name" value="Sensor"/>
    <property type="match status" value="1"/>
</dbReference>
<feature type="transmembrane region" description="Helical" evidence="1">
    <location>
        <begin position="155"/>
        <end position="176"/>
    </location>
</feature>
<evidence type="ECO:0000313" key="4">
    <source>
        <dbReference type="Proteomes" id="UP000509241"/>
    </source>
</evidence>
<dbReference type="Proteomes" id="UP000509241">
    <property type="component" value="Chromosome"/>
</dbReference>